<dbReference type="Proteomes" id="UP001652394">
    <property type="component" value="Unassembled WGS sequence"/>
</dbReference>
<reference evidence="1 2" key="1">
    <citation type="journal article" date="2021" name="ISME Commun">
        <title>Automated analysis of genomic sequences facilitates high-throughput and comprehensive description of bacteria.</title>
        <authorList>
            <person name="Hitch T.C.A."/>
        </authorList>
    </citation>
    <scope>NUCLEOTIDE SEQUENCE [LARGE SCALE GENOMIC DNA]</scope>
    <source>
        <strain evidence="1 2">H2_18</strain>
    </source>
</reference>
<proteinExistence type="predicted"/>
<comment type="caution">
    <text evidence="1">The sequence shown here is derived from an EMBL/GenBank/DDBJ whole genome shotgun (WGS) entry which is preliminary data.</text>
</comment>
<organism evidence="1 2">
    <name type="scientific">Faecalicatena acetigenes</name>
    <dbReference type="NCBI Taxonomy" id="2981790"/>
    <lineage>
        <taxon>Bacteria</taxon>
        <taxon>Bacillati</taxon>
        <taxon>Bacillota</taxon>
        <taxon>Clostridia</taxon>
        <taxon>Lachnospirales</taxon>
        <taxon>Lachnospiraceae</taxon>
        <taxon>Faecalicatena</taxon>
    </lineage>
</organism>
<evidence type="ECO:0000313" key="1">
    <source>
        <dbReference type="EMBL" id="MCU6748061.1"/>
    </source>
</evidence>
<dbReference type="EMBL" id="JAOQJX010000015">
    <property type="protein sequence ID" value="MCU6748061.1"/>
    <property type="molecule type" value="Genomic_DNA"/>
</dbReference>
<evidence type="ECO:0000313" key="2">
    <source>
        <dbReference type="Proteomes" id="UP001652394"/>
    </source>
</evidence>
<keyword evidence="2" id="KW-1185">Reference proteome</keyword>
<accession>A0ABT2TE56</accession>
<protein>
    <submittedName>
        <fullName evidence="1">Uncharacterized protein</fullName>
    </submittedName>
</protein>
<dbReference type="RefSeq" id="WP_267304167.1">
    <property type="nucleotide sequence ID" value="NZ_JAOQJX010000015.1"/>
</dbReference>
<name>A0ABT2TE56_9FIRM</name>
<gene>
    <name evidence="1" type="ORF">OCV51_10425</name>
</gene>
<sequence length="68" mass="7997">MERIAKEYKKLCPIYNKQTNIKIEFLISESLERSSDDLAPNQILSCTCKEKNNCKLPRHECPVWNNIN</sequence>